<dbReference type="AlphaFoldDB" id="A0A196SH63"/>
<dbReference type="PANTHER" id="PTHR10855:SF1">
    <property type="entry name" value="26S PROTEASOME NON-ATPASE REGULATORY SUBUNIT 12"/>
    <property type="match status" value="1"/>
</dbReference>
<evidence type="ECO:0000313" key="5">
    <source>
        <dbReference type="Proteomes" id="UP000078348"/>
    </source>
</evidence>
<dbReference type="EMBL" id="LXWW01000139">
    <property type="protein sequence ID" value="OAO15502.1"/>
    <property type="molecule type" value="Genomic_DNA"/>
</dbReference>
<dbReference type="STRING" id="478820.A0A196SH63"/>
<name>A0A196SH63_BLAHN</name>
<dbReference type="PANTHER" id="PTHR10855">
    <property type="entry name" value="26S PROTEASOME NON-ATPASE REGULATORY SUBUNIT 12/COP9 SIGNALOSOME COMPLEX SUBUNIT 4"/>
    <property type="match status" value="1"/>
</dbReference>
<organism evidence="4 5">
    <name type="scientific">Blastocystis sp. subtype 1 (strain ATCC 50177 / NandII)</name>
    <dbReference type="NCBI Taxonomy" id="478820"/>
    <lineage>
        <taxon>Eukaryota</taxon>
        <taxon>Sar</taxon>
        <taxon>Stramenopiles</taxon>
        <taxon>Bigyra</taxon>
        <taxon>Opalozoa</taxon>
        <taxon>Opalinata</taxon>
        <taxon>Blastocystidae</taxon>
        <taxon>Blastocystis</taxon>
    </lineage>
</organism>
<dbReference type="InterPro" id="IPR054559">
    <property type="entry name" value="PSMD12-CSN4-like_N"/>
</dbReference>
<dbReference type="Pfam" id="PF18098">
    <property type="entry name" value="RPN5_C"/>
    <property type="match status" value="1"/>
</dbReference>
<comment type="similarity">
    <text evidence="1">Belongs to the proteasome subunit p55 family.</text>
</comment>
<evidence type="ECO:0000313" key="4">
    <source>
        <dbReference type="EMBL" id="OAO15502.1"/>
    </source>
</evidence>
<dbReference type="Pfam" id="PF22241">
    <property type="entry name" value="PSMD12-CSN4_N"/>
    <property type="match status" value="1"/>
</dbReference>
<evidence type="ECO:0000259" key="3">
    <source>
        <dbReference type="PROSITE" id="PS50250"/>
    </source>
</evidence>
<keyword evidence="2 4" id="KW-0647">Proteasome</keyword>
<feature type="domain" description="PCI" evidence="3">
    <location>
        <begin position="235"/>
        <end position="408"/>
    </location>
</feature>
<dbReference type="InterPro" id="IPR036388">
    <property type="entry name" value="WH-like_DNA-bd_sf"/>
</dbReference>
<dbReference type="SUPFAM" id="SSF46785">
    <property type="entry name" value="Winged helix' DNA-binding domain"/>
    <property type="match status" value="1"/>
</dbReference>
<keyword evidence="5" id="KW-1185">Reference proteome</keyword>
<protein>
    <submittedName>
        <fullName evidence="4">26S proteasome non-ATPase regulatory subunit 12</fullName>
    </submittedName>
</protein>
<dbReference type="InterPro" id="IPR040134">
    <property type="entry name" value="PSMD12/CSN4"/>
</dbReference>
<dbReference type="InterPro" id="IPR036390">
    <property type="entry name" value="WH_DNA-bd_sf"/>
</dbReference>
<accession>A0A196SH63</accession>
<sequence length="445" mass="51370">METKKKHSEEVEELNKSIDAIFDAIPQFCQKSLQDAIDQLLVLEKKSRLLIEPSISIRVTDKLLDLCFESKDFAKLNASILLLSKRRAQLDDVIAALVRKGMTYLPQLDDFDTKMALLKTLLDISDGKMFLEKERAQLIREVMRMKESRGDVEGAAAASQEIQVEVCNVLSSREKAEFLLEQIRLSQLVHDWVRVPLTIQKVNVKVLKEERMDDLLEQFLALCVRQHVHDNDLKALFFDFQHRLALKRYEEDDAAARSVVQALVLLCVLMPFDAEQQSLLHALAAQYSRHWKYMTEYRSFLACFERTELLRWPLPTLETVVQHALFTDAQYDAQSAAWKELLRKRVVEHNIRVLGKFVTEATLGRVSELLQLSEEAAEEALAEACSDGMLWLRMDRVKRTVVFKEPKEAEATLTEWTEDVKGVMNGLDRIVYLIEKERMMKEVGL</sequence>
<dbReference type="GO" id="GO:0005737">
    <property type="term" value="C:cytoplasm"/>
    <property type="evidence" value="ECO:0007669"/>
    <property type="project" value="TreeGrafter"/>
</dbReference>
<dbReference type="OrthoDB" id="268763at2759"/>
<dbReference type="PROSITE" id="PS50250">
    <property type="entry name" value="PCI"/>
    <property type="match status" value="1"/>
</dbReference>
<gene>
    <name evidence="4" type="ORF">AV274_2841</name>
</gene>
<dbReference type="GO" id="GO:0008541">
    <property type="term" value="C:proteasome regulatory particle, lid subcomplex"/>
    <property type="evidence" value="ECO:0007669"/>
    <property type="project" value="TreeGrafter"/>
</dbReference>
<dbReference type="InterPro" id="IPR040896">
    <property type="entry name" value="RPN5_C"/>
</dbReference>
<proteinExistence type="inferred from homology"/>
<dbReference type="SMART" id="SM00088">
    <property type="entry name" value="PINT"/>
    <property type="match status" value="1"/>
</dbReference>
<evidence type="ECO:0000256" key="1">
    <source>
        <dbReference type="ARBA" id="ARBA00006397"/>
    </source>
</evidence>
<evidence type="ECO:0000256" key="2">
    <source>
        <dbReference type="ARBA" id="ARBA00022942"/>
    </source>
</evidence>
<dbReference type="Gene3D" id="1.10.10.10">
    <property type="entry name" value="Winged helix-like DNA-binding domain superfamily/Winged helix DNA-binding domain"/>
    <property type="match status" value="1"/>
</dbReference>
<dbReference type="InterPro" id="IPR000717">
    <property type="entry name" value="PCI_dom"/>
</dbReference>
<dbReference type="Pfam" id="PF01399">
    <property type="entry name" value="PCI"/>
    <property type="match status" value="1"/>
</dbReference>
<comment type="caution">
    <text evidence="4">The sequence shown here is derived from an EMBL/GenBank/DDBJ whole genome shotgun (WGS) entry which is preliminary data.</text>
</comment>
<reference evidence="4 5" key="1">
    <citation type="submission" date="2016-05" db="EMBL/GenBank/DDBJ databases">
        <title>Nuclear genome of Blastocystis sp. subtype 1 NandII.</title>
        <authorList>
            <person name="Gentekaki E."/>
            <person name="Curtis B."/>
            <person name="Stairs C."/>
            <person name="Eme L."/>
            <person name="Herman E."/>
            <person name="Klimes V."/>
            <person name="Arias M.C."/>
            <person name="Elias M."/>
            <person name="Hilliou F."/>
            <person name="Klute M."/>
            <person name="Malik S.-B."/>
            <person name="Pightling A."/>
            <person name="Rachubinski R."/>
            <person name="Salas D."/>
            <person name="Schlacht A."/>
            <person name="Suga H."/>
            <person name="Archibald J."/>
            <person name="Ball S.G."/>
            <person name="Clark G."/>
            <person name="Dacks J."/>
            <person name="Van Der Giezen M."/>
            <person name="Tsaousis A."/>
            <person name="Roger A."/>
        </authorList>
    </citation>
    <scope>NUCLEOTIDE SEQUENCE [LARGE SCALE GENOMIC DNA]</scope>
    <source>
        <strain evidence="5">ATCC 50177 / NandII</strain>
    </source>
</reference>
<dbReference type="Proteomes" id="UP000078348">
    <property type="component" value="Unassembled WGS sequence"/>
</dbReference>